<keyword evidence="5" id="KW-1133">Transmembrane helix</keyword>
<dbReference type="Pfam" id="PF04205">
    <property type="entry name" value="FMN_bind"/>
    <property type="match status" value="1"/>
</dbReference>
<dbReference type="SMART" id="SM00900">
    <property type="entry name" value="FMN_bind"/>
    <property type="match status" value="1"/>
</dbReference>
<keyword evidence="5" id="KW-0812">Transmembrane</keyword>
<keyword evidence="3 5" id="KW-0472">Membrane</keyword>
<gene>
    <name evidence="7" type="ORF">MNBD_GAMMA09-3414</name>
</gene>
<feature type="transmembrane region" description="Helical" evidence="5">
    <location>
        <begin position="293"/>
        <end position="313"/>
    </location>
</feature>
<evidence type="ECO:0000313" key="7">
    <source>
        <dbReference type="EMBL" id="VAW68329.1"/>
    </source>
</evidence>
<dbReference type="Pfam" id="PF12801">
    <property type="entry name" value="Fer4_5"/>
    <property type="match status" value="2"/>
</dbReference>
<name>A0A3B0Y2G9_9ZZZZ</name>
<dbReference type="InterPro" id="IPR007329">
    <property type="entry name" value="FMN-bd"/>
</dbReference>
<feature type="transmembrane region" description="Helical" evidence="5">
    <location>
        <begin position="397"/>
        <end position="413"/>
    </location>
</feature>
<proteinExistence type="predicted"/>
<evidence type="ECO:0000256" key="3">
    <source>
        <dbReference type="ARBA" id="ARBA00023136"/>
    </source>
</evidence>
<dbReference type="GO" id="GO:0005886">
    <property type="term" value="C:plasma membrane"/>
    <property type="evidence" value="ECO:0007669"/>
    <property type="project" value="UniProtKB-SubCell"/>
</dbReference>
<accession>A0A3B0Y2G9</accession>
<evidence type="ECO:0000259" key="6">
    <source>
        <dbReference type="SMART" id="SM00900"/>
    </source>
</evidence>
<dbReference type="PANTHER" id="PTHR30224">
    <property type="entry name" value="ELECTRON TRANSPORT PROTEIN"/>
    <property type="match status" value="1"/>
</dbReference>
<feature type="domain" description="FMN-binding" evidence="6">
    <location>
        <begin position="93"/>
        <end position="186"/>
    </location>
</feature>
<evidence type="ECO:0000256" key="4">
    <source>
        <dbReference type="SAM" id="MobiDB-lite"/>
    </source>
</evidence>
<feature type="compositionally biased region" description="Basic and acidic residues" evidence="4">
    <location>
        <begin position="512"/>
        <end position="525"/>
    </location>
</feature>
<feature type="transmembrane region" description="Helical" evidence="5">
    <location>
        <begin position="356"/>
        <end position="376"/>
    </location>
</feature>
<dbReference type="InterPro" id="IPR052378">
    <property type="entry name" value="NosR_regulator"/>
</dbReference>
<keyword evidence="2" id="KW-1003">Cell membrane</keyword>
<comment type="subcellular location">
    <subcellularLocation>
        <location evidence="1">Cell membrane</location>
    </subcellularLocation>
</comment>
<evidence type="ECO:0000256" key="5">
    <source>
        <dbReference type="SAM" id="Phobius"/>
    </source>
</evidence>
<feature type="region of interest" description="Disordered" evidence="4">
    <location>
        <begin position="512"/>
        <end position="531"/>
    </location>
</feature>
<dbReference type="InterPro" id="IPR017896">
    <property type="entry name" value="4Fe4S_Fe-S-bd"/>
</dbReference>
<protein>
    <submittedName>
        <fullName evidence="7">Nitrous oxide reductase maturation protein NosR</fullName>
    </submittedName>
</protein>
<dbReference type="SUPFAM" id="SSF54862">
    <property type="entry name" value="4Fe-4S ferredoxins"/>
    <property type="match status" value="1"/>
</dbReference>
<evidence type="ECO:0000256" key="1">
    <source>
        <dbReference type="ARBA" id="ARBA00004236"/>
    </source>
</evidence>
<organism evidence="7">
    <name type="scientific">hydrothermal vent metagenome</name>
    <dbReference type="NCBI Taxonomy" id="652676"/>
    <lineage>
        <taxon>unclassified sequences</taxon>
        <taxon>metagenomes</taxon>
        <taxon>ecological metagenomes</taxon>
    </lineage>
</organism>
<reference evidence="7" key="1">
    <citation type="submission" date="2018-06" db="EMBL/GenBank/DDBJ databases">
        <authorList>
            <person name="Zhirakovskaya E."/>
        </authorList>
    </citation>
    <scope>NUCLEOTIDE SEQUENCE</scope>
</reference>
<feature type="transmembrane region" description="Helical" evidence="5">
    <location>
        <begin position="255"/>
        <end position="281"/>
    </location>
</feature>
<dbReference type="EMBL" id="UOFI01000125">
    <property type="protein sequence ID" value="VAW68329.1"/>
    <property type="molecule type" value="Genomic_DNA"/>
</dbReference>
<dbReference type="GO" id="GO:0010181">
    <property type="term" value="F:FMN binding"/>
    <property type="evidence" value="ECO:0007669"/>
    <property type="project" value="InterPro"/>
</dbReference>
<dbReference type="AlphaFoldDB" id="A0A3B0Y2G9"/>
<sequence>MKAAVAAIVLFCGLFVGVLAVYAGGALNSQMDSQTNSPLSEIKQQLKLIQNMLPRAAQVSELQGAPLAADVYNEAGQIIGYAFFTDDVVSIPAYSGQPIHTLVVFDLSGKFSGVQIISHKEPILVVGISNQRLEAFTRQYKGKNISDHIKIGGTDRPGYRSIDAISGATITVIVLNSSVTRSVIEVAKSRGLLKDSNQAGAANNEKIEPMWVSVWRSRIFEIIVLLIGLSILMFILILQDWLARHPSFLKRVRTAYLVYTVVFIGWYCLAQLSIVNVFTFIKAFVSGFQWDGFLIEPIMFILWGFVAITLLLWGRGVYCGWLCPFGALQELVFRLGEKMGVKSFEFPEVVHERLWAIKYIIMLLLFALSMQSITEMQKMAEVEPFKTVFTLRFQREWSYVVYALALILISAFNRKFYCRYICPLGASLTFSGRFKIFDWLRRRKECGRPCQTCRKDCEVRAIRSTGEIIDTECHYCLDCQITYWDDQRCLPLIERRRKHKKKSQINIAVDSLKKSKDIHQESQREKQRKKN</sequence>
<dbReference type="PANTHER" id="PTHR30224:SF4">
    <property type="entry name" value="ELECTRON TRANSPORT PROTEIN YCCM-RELATED"/>
    <property type="match status" value="1"/>
</dbReference>
<feature type="transmembrane region" description="Helical" evidence="5">
    <location>
        <begin position="222"/>
        <end position="243"/>
    </location>
</feature>
<evidence type="ECO:0000256" key="2">
    <source>
        <dbReference type="ARBA" id="ARBA00022475"/>
    </source>
</evidence>